<name>A0A1Y2TAK4_SYMTR</name>
<evidence type="ECO:0000313" key="2">
    <source>
        <dbReference type="Proteomes" id="UP000194267"/>
    </source>
</evidence>
<protein>
    <submittedName>
        <fullName evidence="1">Uncharacterized protein</fullName>
    </submittedName>
</protein>
<dbReference type="EMBL" id="LWLV01000018">
    <property type="protein sequence ID" value="OTA42263.1"/>
    <property type="molecule type" value="Genomic_DNA"/>
</dbReference>
<proteinExistence type="predicted"/>
<reference evidence="2" key="1">
    <citation type="submission" date="2016-04" db="EMBL/GenBank/DDBJ databases">
        <authorList>
            <person name="Antunes L.P."/>
            <person name="Martins L.F."/>
            <person name="Pereira R.V."/>
            <person name="Thomas A.M."/>
            <person name="Barbosa D."/>
            <person name="Nascimento L."/>
            <person name="Silva G.M."/>
            <person name="Condomitti G.W."/>
            <person name="Digiampietri L.A."/>
            <person name="Lombardi K.C."/>
            <person name="Ramos P.L."/>
            <person name="Quaggio R.B."/>
            <person name="Oliveira J.C."/>
            <person name="Pascon R.C."/>
            <person name="Cruz J.B."/>
            <person name="Silva A.M."/>
            <person name="Setubal J.C."/>
        </authorList>
    </citation>
    <scope>NUCLEOTIDE SEQUENCE [LARGE SCALE GENOMIC DNA]</scope>
</reference>
<gene>
    <name evidence="1" type="ORF">A6D92_00445</name>
</gene>
<organism evidence="1 2">
    <name type="scientific">Symbiobacterium thermophilum</name>
    <dbReference type="NCBI Taxonomy" id="2734"/>
    <lineage>
        <taxon>Bacteria</taxon>
        <taxon>Bacillati</taxon>
        <taxon>Bacillota</taxon>
        <taxon>Clostridia</taxon>
        <taxon>Eubacteriales</taxon>
        <taxon>Symbiobacteriaceae</taxon>
        <taxon>Symbiobacterium</taxon>
    </lineage>
</organism>
<accession>A0A1Y2TAK4</accession>
<dbReference type="Proteomes" id="UP000194267">
    <property type="component" value="Unassembled WGS sequence"/>
</dbReference>
<dbReference type="AlphaFoldDB" id="A0A1Y2TAK4"/>
<comment type="caution">
    <text evidence="1">The sequence shown here is derived from an EMBL/GenBank/DDBJ whole genome shotgun (WGS) entry which is preliminary data.</text>
</comment>
<sequence>MVTIDKVPCCSLKPGTIPGLSVGAWEIIAEIDYPADTRPENNRVIRRVEVLQVKPGESGGAEGGAITD</sequence>
<evidence type="ECO:0000313" key="1">
    <source>
        <dbReference type="EMBL" id="OTA42263.1"/>
    </source>
</evidence>